<dbReference type="EnsemblMetazoa" id="OVOC12442.2">
    <property type="protein sequence ID" value="OVOC12442.2"/>
    <property type="gene ID" value="WBGene00249251"/>
</dbReference>
<dbReference type="AlphaFoldDB" id="A0A2K6VMB5"/>
<evidence type="ECO:0000313" key="2">
    <source>
        <dbReference type="Proteomes" id="UP000024404"/>
    </source>
</evidence>
<reference evidence="2" key="1">
    <citation type="submission" date="2013-10" db="EMBL/GenBank/DDBJ databases">
        <title>Genome sequencing of Onchocerca volvulus.</title>
        <authorList>
            <person name="Cotton J."/>
            <person name="Tsai J."/>
            <person name="Stanley E."/>
            <person name="Tracey A."/>
            <person name="Holroyd N."/>
            <person name="Lustigman S."/>
            <person name="Berriman M."/>
        </authorList>
    </citation>
    <scope>NUCLEOTIDE SEQUENCE</scope>
</reference>
<keyword evidence="2" id="KW-1185">Reference proteome</keyword>
<protein>
    <submittedName>
        <fullName evidence="1">Uncharacterized protein</fullName>
    </submittedName>
</protein>
<dbReference type="EnsemblMetazoa" id="OVOC12442.1">
    <property type="protein sequence ID" value="OVOC12442.1"/>
    <property type="gene ID" value="WBGene00249251"/>
</dbReference>
<organism evidence="1 2">
    <name type="scientific">Onchocerca volvulus</name>
    <dbReference type="NCBI Taxonomy" id="6282"/>
    <lineage>
        <taxon>Eukaryota</taxon>
        <taxon>Metazoa</taxon>
        <taxon>Ecdysozoa</taxon>
        <taxon>Nematoda</taxon>
        <taxon>Chromadorea</taxon>
        <taxon>Rhabditida</taxon>
        <taxon>Spirurina</taxon>
        <taxon>Spiruromorpha</taxon>
        <taxon>Filarioidea</taxon>
        <taxon>Onchocercidae</taxon>
        <taxon>Onchocerca</taxon>
    </lineage>
</organism>
<accession>A0A2K6VMB5</accession>
<name>A0A2K6VMB5_ONCVO</name>
<evidence type="ECO:0000313" key="1">
    <source>
        <dbReference type="EnsemblMetazoa" id="OVOC12442.2"/>
    </source>
</evidence>
<dbReference type="EMBL" id="CMVM020000470">
    <property type="status" value="NOT_ANNOTATED_CDS"/>
    <property type="molecule type" value="Genomic_DNA"/>
</dbReference>
<proteinExistence type="predicted"/>
<reference evidence="1" key="2">
    <citation type="submission" date="2018-02" db="UniProtKB">
        <authorList>
            <consortium name="EnsemblMetazoa"/>
        </authorList>
    </citation>
    <scope>IDENTIFICATION</scope>
</reference>
<dbReference type="Proteomes" id="UP000024404">
    <property type="component" value="Unassembled WGS sequence"/>
</dbReference>
<sequence>MATILEQFQCYNSFTSNFEIQR</sequence>